<feature type="compositionally biased region" description="Basic and acidic residues" evidence="5">
    <location>
        <begin position="717"/>
        <end position="731"/>
    </location>
</feature>
<evidence type="ECO:0000256" key="5">
    <source>
        <dbReference type="SAM" id="MobiDB-lite"/>
    </source>
</evidence>
<proteinExistence type="predicted"/>
<feature type="transmembrane region" description="Helical" evidence="6">
    <location>
        <begin position="391"/>
        <end position="407"/>
    </location>
</feature>
<dbReference type="InterPro" id="IPR025016">
    <property type="entry name" value="DUF3955"/>
</dbReference>
<organism evidence="8 9">
    <name type="scientific">Thermothielavioides terrestris</name>
    <dbReference type="NCBI Taxonomy" id="2587410"/>
    <lineage>
        <taxon>Eukaryota</taxon>
        <taxon>Fungi</taxon>
        <taxon>Dikarya</taxon>
        <taxon>Ascomycota</taxon>
        <taxon>Pezizomycotina</taxon>
        <taxon>Sordariomycetes</taxon>
        <taxon>Sordariomycetidae</taxon>
        <taxon>Sordariales</taxon>
        <taxon>Chaetomiaceae</taxon>
        <taxon>Thermothielavioides</taxon>
    </lineage>
</organism>
<protein>
    <submittedName>
        <fullName evidence="8">E3681f0e-2855-4c96-bce0-2b9694ca91e1</fullName>
    </submittedName>
</protein>
<feature type="region of interest" description="Disordered" evidence="5">
    <location>
        <begin position="495"/>
        <end position="538"/>
    </location>
</feature>
<dbReference type="EMBL" id="OUUZ01000008">
    <property type="protein sequence ID" value="SPQ21877.1"/>
    <property type="molecule type" value="Genomic_DNA"/>
</dbReference>
<dbReference type="CDD" id="cd19165">
    <property type="entry name" value="HemeO"/>
    <property type="match status" value="1"/>
</dbReference>
<feature type="transmembrane region" description="Helical" evidence="6">
    <location>
        <begin position="44"/>
        <end position="67"/>
    </location>
</feature>
<evidence type="ECO:0000313" key="8">
    <source>
        <dbReference type="EMBL" id="SPQ21877.1"/>
    </source>
</evidence>
<dbReference type="InterPro" id="IPR037185">
    <property type="entry name" value="EmrE-like"/>
</dbReference>
<feature type="transmembrane region" description="Helical" evidence="6">
    <location>
        <begin position="264"/>
        <end position="286"/>
    </location>
</feature>
<dbReference type="AlphaFoldDB" id="A0A446BH83"/>
<evidence type="ECO:0000256" key="4">
    <source>
        <dbReference type="ARBA" id="ARBA00023136"/>
    </source>
</evidence>
<feature type="domain" description="DUF3955" evidence="7">
    <location>
        <begin position="43"/>
        <end position="98"/>
    </location>
</feature>
<evidence type="ECO:0000256" key="2">
    <source>
        <dbReference type="ARBA" id="ARBA00022692"/>
    </source>
</evidence>
<dbReference type="SUPFAM" id="SSF48613">
    <property type="entry name" value="Heme oxygenase-like"/>
    <property type="match status" value="1"/>
</dbReference>
<keyword evidence="2 6" id="KW-0812">Transmembrane</keyword>
<feature type="region of interest" description="Disordered" evidence="5">
    <location>
        <begin position="415"/>
        <end position="439"/>
    </location>
</feature>
<feature type="region of interest" description="Disordered" evidence="5">
    <location>
        <begin position="582"/>
        <end position="632"/>
    </location>
</feature>
<reference evidence="8 9" key="1">
    <citation type="submission" date="2018-04" db="EMBL/GenBank/DDBJ databases">
        <authorList>
            <person name="Huttner S."/>
            <person name="Dainat J."/>
        </authorList>
    </citation>
    <scope>NUCLEOTIDE SEQUENCE [LARGE SCALE GENOMIC DNA]</scope>
</reference>
<dbReference type="GO" id="GO:0006788">
    <property type="term" value="P:heme oxidation"/>
    <property type="evidence" value="ECO:0007669"/>
    <property type="project" value="InterPro"/>
</dbReference>
<feature type="compositionally biased region" description="Polar residues" evidence="5">
    <location>
        <begin position="507"/>
        <end position="526"/>
    </location>
</feature>
<dbReference type="InterPro" id="IPR016084">
    <property type="entry name" value="Haem_Oase-like_multi-hlx"/>
</dbReference>
<feature type="transmembrane region" description="Helical" evidence="6">
    <location>
        <begin position="334"/>
        <end position="357"/>
    </location>
</feature>
<evidence type="ECO:0000256" key="1">
    <source>
        <dbReference type="ARBA" id="ARBA00004141"/>
    </source>
</evidence>
<gene>
    <name evidence="8" type="ORF">TT172_LOCUS4296</name>
</gene>
<dbReference type="PANTHER" id="PTHR23051:SF0">
    <property type="entry name" value="SOLUTE CARRIER FAMILY 35 MEMBER F5"/>
    <property type="match status" value="1"/>
</dbReference>
<feature type="compositionally biased region" description="Low complexity" evidence="5">
    <location>
        <begin position="614"/>
        <end position="632"/>
    </location>
</feature>
<dbReference type="GO" id="GO:0000329">
    <property type="term" value="C:fungal-type vacuole membrane"/>
    <property type="evidence" value="ECO:0007669"/>
    <property type="project" value="TreeGrafter"/>
</dbReference>
<dbReference type="GO" id="GO:0004392">
    <property type="term" value="F:heme oxygenase (decyclizing) activity"/>
    <property type="evidence" value="ECO:0007669"/>
    <property type="project" value="InterPro"/>
</dbReference>
<sequence length="848" mass="91462">MVAPDPPPEPLLARSSSLATMTAGGGGSSMREQLGLAGIARRTLGIALLLVVVFMWTLSNFMASYIFSDGTYNKPFFLVYVNTSCFAVSLIPLAIRYVLKHGVRSVSDAALALWREWRLGMTPLRTRDQGGEHGRDEDAAAGERLLVDDEGSLEALDLPRGQDKLSVGQTARLSLEFSMLWFAANYFASACLEYTSVGSVTILTSTSSIWTLIFCALTKIEVFTVRKLIGVLASLAGVVLISSVDLSGANDDNRGSFPHKSTAQIAIGDAMAFFSAIIYGVYVTVMKRRVGNEDRVDMPLFFGLVGLINVLLLWPGFFLLHYTGIEPFELPPTASVWAIIAVNSAASFLSDILWAYAMLLTTPLVVTVGLSLNIPLSLIGEMIQYSQYSSWLYWLGAGVVFISFLFVNHESHEEDRDGKDQSVGAAWGSSNQAPLGDRINTATRGRHSKLNQDILQHLPDALPPYASDPSAYATGLLHIAPIYQTFESLWQEILDAHPPDPRHSPAASATMSHEPDTTPSANNTNHPGIRPPPSSRIPNLLRTLHLPAFLRTAPLLRDIRTITGWSAHTTLAQLSAISSAPSFSASSSPHPFSHPPPPRLPAQHPTPSRRRRTITPMSSSSTSSSSYRNSNSNSNTLPAFLHHIRRTVAARPHALLAYAWVLYMALFAGGREIRAALEGAAGEGFWGALPVSASSAGALLVSGGPGAGNEDWDDDEDKQKQDKAGAGKGEEGEQAAALPLAFFRFETPLDGEDLRAEFKRRFEEAGRALTPAERDEVVAEARHVFDGVASVVEQLAGLCKAASRASTPARVRGQEVAPWLFLLAFVIGLASGIGLGLVWGDAVSLRLA</sequence>
<feature type="transmembrane region" description="Helical" evidence="6">
    <location>
        <begin position="819"/>
        <end position="839"/>
    </location>
</feature>
<feature type="transmembrane region" description="Helical" evidence="6">
    <location>
        <begin position="194"/>
        <end position="216"/>
    </location>
</feature>
<dbReference type="PANTHER" id="PTHR23051">
    <property type="entry name" value="SOLUTE CARRIER FAMILY 35, MEMBER F5"/>
    <property type="match status" value="1"/>
</dbReference>
<comment type="subcellular location">
    <subcellularLocation>
        <location evidence="1">Membrane</location>
        <topology evidence="1">Multi-pass membrane protein</topology>
    </subcellularLocation>
</comment>
<dbReference type="SUPFAM" id="SSF103481">
    <property type="entry name" value="Multidrug resistance efflux transporter EmrE"/>
    <property type="match status" value="1"/>
</dbReference>
<evidence type="ECO:0000256" key="6">
    <source>
        <dbReference type="SAM" id="Phobius"/>
    </source>
</evidence>
<dbReference type="InterPro" id="IPR002051">
    <property type="entry name" value="Haem_Oase"/>
</dbReference>
<feature type="transmembrane region" description="Helical" evidence="6">
    <location>
        <begin position="298"/>
        <end position="322"/>
    </location>
</feature>
<dbReference type="Proteomes" id="UP000289323">
    <property type="component" value="Unassembled WGS sequence"/>
</dbReference>
<evidence type="ECO:0000256" key="3">
    <source>
        <dbReference type="ARBA" id="ARBA00022989"/>
    </source>
</evidence>
<feature type="region of interest" description="Disordered" evidence="5">
    <location>
        <begin position="702"/>
        <end position="734"/>
    </location>
</feature>
<feature type="transmembrane region" description="Helical" evidence="6">
    <location>
        <begin position="79"/>
        <end position="99"/>
    </location>
</feature>
<evidence type="ECO:0000259" key="7">
    <source>
        <dbReference type="Pfam" id="PF13127"/>
    </source>
</evidence>
<feature type="transmembrane region" description="Helical" evidence="6">
    <location>
        <begin position="364"/>
        <end position="385"/>
    </location>
</feature>
<keyword evidence="4 6" id="KW-0472">Membrane</keyword>
<name>A0A446BH83_9PEZI</name>
<keyword evidence="3 6" id="KW-1133">Transmembrane helix</keyword>
<dbReference type="Pfam" id="PF13127">
    <property type="entry name" value="DUF3955"/>
    <property type="match status" value="1"/>
</dbReference>
<feature type="transmembrane region" description="Helical" evidence="6">
    <location>
        <begin position="228"/>
        <end position="244"/>
    </location>
</feature>
<feature type="compositionally biased region" description="Low complexity" evidence="5">
    <location>
        <begin position="582"/>
        <end position="591"/>
    </location>
</feature>
<dbReference type="Gene3D" id="1.20.910.10">
    <property type="entry name" value="Heme oxygenase-like"/>
    <property type="match status" value="1"/>
</dbReference>
<evidence type="ECO:0000313" key="9">
    <source>
        <dbReference type="Proteomes" id="UP000289323"/>
    </source>
</evidence>
<accession>A0A446BH83</accession>